<feature type="transmembrane region" description="Helical" evidence="10">
    <location>
        <begin position="342"/>
        <end position="362"/>
    </location>
</feature>
<keyword evidence="4" id="KW-1003">Cell membrane</keyword>
<evidence type="ECO:0000256" key="6">
    <source>
        <dbReference type="ARBA" id="ARBA00022692"/>
    </source>
</evidence>
<feature type="transmembrane region" description="Helical" evidence="10">
    <location>
        <begin position="149"/>
        <end position="172"/>
    </location>
</feature>
<dbReference type="Pfam" id="PF00083">
    <property type="entry name" value="Sugar_tr"/>
    <property type="match status" value="1"/>
</dbReference>
<dbReference type="Gene3D" id="1.20.1250.20">
    <property type="entry name" value="MFS general substrate transporter like domains"/>
    <property type="match status" value="1"/>
</dbReference>
<reference evidence="13" key="1">
    <citation type="submission" date="2018-02" db="EMBL/GenBank/DDBJ databases">
        <authorList>
            <person name="Hausmann B."/>
        </authorList>
    </citation>
    <scope>NUCLEOTIDE SEQUENCE [LARGE SCALE GENOMIC DNA]</scope>
    <source>
        <strain evidence="13">Peat soil MAG SbA1</strain>
    </source>
</reference>
<accession>A0A2U3KLZ3</accession>
<evidence type="ECO:0000256" key="8">
    <source>
        <dbReference type="ARBA" id="ARBA00023136"/>
    </source>
</evidence>
<evidence type="ECO:0000259" key="11">
    <source>
        <dbReference type="PROSITE" id="PS50850"/>
    </source>
</evidence>
<dbReference type="FunFam" id="1.20.1250.20:FF:000122">
    <property type="entry name" value="D-xylose transporter XylE"/>
    <property type="match status" value="1"/>
</dbReference>
<keyword evidence="5" id="KW-0762">Sugar transport</keyword>
<feature type="transmembrane region" description="Helical" evidence="10">
    <location>
        <begin position="437"/>
        <end position="454"/>
    </location>
</feature>
<dbReference type="PROSITE" id="PS00216">
    <property type="entry name" value="SUGAR_TRANSPORT_1"/>
    <property type="match status" value="2"/>
</dbReference>
<keyword evidence="7 10" id="KW-1133">Transmembrane helix</keyword>
<comment type="subcellular location">
    <subcellularLocation>
        <location evidence="1">Cell membrane</location>
        <topology evidence="1">Multi-pass membrane protein</topology>
    </subcellularLocation>
</comment>
<feature type="transmembrane region" description="Helical" evidence="10">
    <location>
        <begin position="276"/>
        <end position="296"/>
    </location>
</feature>
<evidence type="ECO:0000256" key="1">
    <source>
        <dbReference type="ARBA" id="ARBA00004651"/>
    </source>
</evidence>
<dbReference type="OrthoDB" id="9783823at2"/>
<evidence type="ECO:0000256" key="7">
    <source>
        <dbReference type="ARBA" id="ARBA00022989"/>
    </source>
</evidence>
<dbReference type="InterPro" id="IPR005828">
    <property type="entry name" value="MFS_sugar_transport-like"/>
</dbReference>
<dbReference type="PROSITE" id="PS50850">
    <property type="entry name" value="MFS"/>
    <property type="match status" value="1"/>
</dbReference>
<feature type="transmembrane region" description="Helical" evidence="10">
    <location>
        <begin position="368"/>
        <end position="394"/>
    </location>
</feature>
<keyword evidence="6 10" id="KW-0812">Transmembrane</keyword>
<evidence type="ECO:0000256" key="2">
    <source>
        <dbReference type="ARBA" id="ARBA00010992"/>
    </source>
</evidence>
<dbReference type="InterPro" id="IPR005829">
    <property type="entry name" value="Sugar_transporter_CS"/>
</dbReference>
<comment type="similarity">
    <text evidence="2 9">Belongs to the major facilitator superfamily. Sugar transporter (TC 2.A.1.1) family.</text>
</comment>
<proteinExistence type="inferred from homology"/>
<dbReference type="InterPro" id="IPR020846">
    <property type="entry name" value="MFS_dom"/>
</dbReference>
<dbReference type="PRINTS" id="PR00171">
    <property type="entry name" value="SUGRTRNSPORT"/>
</dbReference>
<dbReference type="GO" id="GO:0005886">
    <property type="term" value="C:plasma membrane"/>
    <property type="evidence" value="ECO:0007669"/>
    <property type="project" value="UniProtKB-SubCell"/>
</dbReference>
<keyword evidence="3 9" id="KW-0813">Transport</keyword>
<dbReference type="PANTHER" id="PTHR48020:SF12">
    <property type="entry name" value="PROTON MYO-INOSITOL COTRANSPORTER"/>
    <property type="match status" value="1"/>
</dbReference>
<evidence type="ECO:0000313" key="12">
    <source>
        <dbReference type="EMBL" id="SPF40682.1"/>
    </source>
</evidence>
<dbReference type="InterPro" id="IPR003663">
    <property type="entry name" value="Sugar/inositol_transpt"/>
</dbReference>
<dbReference type="PANTHER" id="PTHR48020">
    <property type="entry name" value="PROTON MYO-INOSITOL COTRANSPORTER"/>
    <property type="match status" value="1"/>
</dbReference>
<feature type="transmembrane region" description="Helical" evidence="10">
    <location>
        <begin position="60"/>
        <end position="79"/>
    </location>
</feature>
<dbReference type="GO" id="GO:0022857">
    <property type="term" value="F:transmembrane transporter activity"/>
    <property type="evidence" value="ECO:0007669"/>
    <property type="project" value="InterPro"/>
</dbReference>
<feature type="transmembrane region" description="Helical" evidence="10">
    <location>
        <begin position="308"/>
        <end position="335"/>
    </location>
</feature>
<feature type="transmembrane region" description="Helical" evidence="10">
    <location>
        <begin position="406"/>
        <end position="425"/>
    </location>
</feature>
<dbReference type="AlphaFoldDB" id="A0A2U3KLZ3"/>
<dbReference type="InterPro" id="IPR047984">
    <property type="entry name" value="XylE-like"/>
</dbReference>
<evidence type="ECO:0000256" key="10">
    <source>
        <dbReference type="SAM" id="Phobius"/>
    </source>
</evidence>
<sequence>MHSTATVSSTPGDGLYNGVYVWTISSVGALGGLLFGYDWVVIGGAKPFYEKYFQLTSEQLIGWANSCALIGCLLGSILAGGMSDRFGRKKMLILSAVLFAISSLLTGWAYSFSAFITWRIIGGVAIGIASNASPTYIAEISPAPWRGRLVTLNQLSIVVGVLAAQIVNWLLAERVPDGATSEMIRQSWNGQYGWRWMFTAIVVPSTIFFLGSLFIPESPRWLAKSGDHNSARGVLARIGGEPYAQQALSDIQNSLSAEAQVGPVWRMLLSPRILRILLIGMSLAVLQQWSGINILFNYAEEVYRNAGYGVSGILFNIVITGTVNLLFTLVALGLVDWFGRRALMLFGCAGIALSHTVLGFTYRAGVKGWPILVFTLFAIGFYALSLAPVTWVLISEIFPNRVRGAAVSVSVSALWIASFLLAFTFPILNCTLGSSGVFWGYASVCFIGLLFIYLRVPETKGRALEEIEREFANGRV</sequence>
<protein>
    <recommendedName>
        <fullName evidence="11">Major facilitator superfamily (MFS) profile domain-containing protein</fullName>
    </recommendedName>
</protein>
<feature type="transmembrane region" description="Helical" evidence="10">
    <location>
        <begin position="116"/>
        <end position="137"/>
    </location>
</feature>
<feature type="transmembrane region" description="Helical" evidence="10">
    <location>
        <begin position="91"/>
        <end position="110"/>
    </location>
</feature>
<keyword evidence="8 10" id="KW-0472">Membrane</keyword>
<dbReference type="NCBIfam" id="TIGR00879">
    <property type="entry name" value="SP"/>
    <property type="match status" value="1"/>
</dbReference>
<dbReference type="EMBL" id="OMOD01000125">
    <property type="protein sequence ID" value="SPF40682.1"/>
    <property type="molecule type" value="Genomic_DNA"/>
</dbReference>
<dbReference type="PROSITE" id="PS00217">
    <property type="entry name" value="SUGAR_TRANSPORT_2"/>
    <property type="match status" value="1"/>
</dbReference>
<evidence type="ECO:0000256" key="4">
    <source>
        <dbReference type="ARBA" id="ARBA00022475"/>
    </source>
</evidence>
<organism evidence="12 13">
    <name type="scientific">Candidatus Sulfotelmatobacter kueseliae</name>
    <dbReference type="NCBI Taxonomy" id="2042962"/>
    <lineage>
        <taxon>Bacteria</taxon>
        <taxon>Pseudomonadati</taxon>
        <taxon>Acidobacteriota</taxon>
        <taxon>Terriglobia</taxon>
        <taxon>Terriglobales</taxon>
        <taxon>Candidatus Korobacteraceae</taxon>
        <taxon>Candidatus Sulfotelmatobacter</taxon>
    </lineage>
</organism>
<evidence type="ECO:0000256" key="5">
    <source>
        <dbReference type="ARBA" id="ARBA00022597"/>
    </source>
</evidence>
<dbReference type="CDD" id="cd17359">
    <property type="entry name" value="MFS_XylE_like"/>
    <property type="match status" value="1"/>
</dbReference>
<name>A0A2U3KLZ3_9BACT</name>
<feature type="transmembrane region" description="Helical" evidence="10">
    <location>
        <begin position="19"/>
        <end position="40"/>
    </location>
</feature>
<evidence type="ECO:0000313" key="13">
    <source>
        <dbReference type="Proteomes" id="UP000238701"/>
    </source>
</evidence>
<evidence type="ECO:0000256" key="3">
    <source>
        <dbReference type="ARBA" id="ARBA00022448"/>
    </source>
</evidence>
<gene>
    <name evidence="12" type="ORF">SBA1_320012</name>
</gene>
<dbReference type="InterPro" id="IPR036259">
    <property type="entry name" value="MFS_trans_sf"/>
</dbReference>
<feature type="domain" description="Major facilitator superfamily (MFS) profile" evidence="11">
    <location>
        <begin position="24"/>
        <end position="460"/>
    </location>
</feature>
<feature type="transmembrane region" description="Helical" evidence="10">
    <location>
        <begin position="192"/>
        <end position="215"/>
    </location>
</feature>
<dbReference type="SUPFAM" id="SSF103473">
    <property type="entry name" value="MFS general substrate transporter"/>
    <property type="match status" value="1"/>
</dbReference>
<evidence type="ECO:0000256" key="9">
    <source>
        <dbReference type="RuleBase" id="RU003346"/>
    </source>
</evidence>
<dbReference type="InterPro" id="IPR050814">
    <property type="entry name" value="Myo-inositol_Transporter"/>
</dbReference>
<dbReference type="Proteomes" id="UP000238701">
    <property type="component" value="Unassembled WGS sequence"/>
</dbReference>